<dbReference type="Gene3D" id="3.60.21.10">
    <property type="match status" value="1"/>
</dbReference>
<dbReference type="VEuPathDB" id="TrichDB:TVAG_336910"/>
<sequence>MRNNQKFRWWLSILSTYIAVLMIAGIFYIPYTLKHVQKTFSFKSNNATKPFNRNDEPSLMLRYTDIHVDHVNEKNNEQFTNAVNFGLNLKPAMYLFTGDLTNNFPYNNYPKYGSQQPKDWEIYRNITQNIQREQLFEIAGNHDEFGVFEFTSQSHNFIKSIKENISNYEDFQIQKRVITSNGGYNISIIGLNPFIYPSAHPPFVYWPRPTKELLNNLEKVLKEIPENDEVIVMNHYPLKLFMSTVKSSSGKTFKEILTKGKVNYFLTGHLHPTEPKIMHHSDMLEIIGMDLKDHQHIGCISYDNRRFIYHKVNISNLPKAFITNPVPDSMLTHHQIFNEVGTPIRIISFHSVMPTIKLSGNISGVMDCKVISGQKYLCESQEIVEPGTYHVKFEGDFEDSIDFTIGNSSQSYYENDYRHVLDFHENYPFQFALLMIVFLFILFPLPQSQFSHTIISHLQGQESAVTIHTYIILLLFGGMLYIRFRIQRLPLYVKIILLIGFIYPILLPMAFMEIETHFGFIWTWGYFCGGKFVYCPWGLFNCMAYYVSVLAPVVLIAASLSLSYPFSFYSFIPVLFDIAVSAFLLFVDIKYVIRFIYETVGFVFAPTSPVFVFLPILLYGILIIWRLICAFKRESTGISTTKESLFLST</sequence>
<dbReference type="GO" id="GO:0016787">
    <property type="term" value="F:hydrolase activity"/>
    <property type="evidence" value="ECO:0007669"/>
    <property type="project" value="InterPro"/>
</dbReference>
<name>A2EPW1_TRIV3</name>
<dbReference type="EMBL" id="DS113452">
    <property type="protein sequence ID" value="EAY05299.1"/>
    <property type="molecule type" value="Genomic_DNA"/>
</dbReference>
<keyword evidence="1" id="KW-0812">Transmembrane</keyword>
<feature type="transmembrane region" description="Helical" evidence="1">
    <location>
        <begin position="544"/>
        <end position="562"/>
    </location>
</feature>
<reference evidence="3" key="1">
    <citation type="submission" date="2006-10" db="EMBL/GenBank/DDBJ databases">
        <authorList>
            <person name="Amadeo P."/>
            <person name="Zhao Q."/>
            <person name="Wortman J."/>
            <person name="Fraser-Liggett C."/>
            <person name="Carlton J."/>
        </authorList>
    </citation>
    <scope>NUCLEOTIDE SEQUENCE</scope>
    <source>
        <strain evidence="3">G3</strain>
    </source>
</reference>
<dbReference type="InterPro" id="IPR029052">
    <property type="entry name" value="Metallo-depent_PP-like"/>
</dbReference>
<evidence type="ECO:0000256" key="1">
    <source>
        <dbReference type="SAM" id="Phobius"/>
    </source>
</evidence>
<proteinExistence type="predicted"/>
<dbReference type="RefSeq" id="XP_001317522.1">
    <property type="nucleotide sequence ID" value="XM_001317487.1"/>
</dbReference>
<keyword evidence="1" id="KW-0472">Membrane</keyword>
<dbReference type="Proteomes" id="UP000001542">
    <property type="component" value="Unassembled WGS sequence"/>
</dbReference>
<organism evidence="3 4">
    <name type="scientific">Trichomonas vaginalis (strain ATCC PRA-98 / G3)</name>
    <dbReference type="NCBI Taxonomy" id="412133"/>
    <lineage>
        <taxon>Eukaryota</taxon>
        <taxon>Metamonada</taxon>
        <taxon>Parabasalia</taxon>
        <taxon>Trichomonadida</taxon>
        <taxon>Trichomonadidae</taxon>
        <taxon>Trichomonas</taxon>
    </lineage>
</organism>
<feature type="transmembrane region" description="Helical" evidence="1">
    <location>
        <begin position="427"/>
        <end position="445"/>
    </location>
</feature>
<gene>
    <name evidence="3" type="ORF">TVAG_336910</name>
</gene>
<dbReference type="eggNOG" id="ENOG502QTBN">
    <property type="taxonomic scope" value="Eukaryota"/>
</dbReference>
<feature type="transmembrane region" description="Helical" evidence="1">
    <location>
        <begin position="491"/>
        <end position="511"/>
    </location>
</feature>
<dbReference type="PANTHER" id="PTHR14795:SF0">
    <property type="entry name" value="TRANSMEMBRANE PROTEIN 62"/>
    <property type="match status" value="1"/>
</dbReference>
<reference evidence="3" key="2">
    <citation type="journal article" date="2007" name="Science">
        <title>Draft genome sequence of the sexually transmitted pathogen Trichomonas vaginalis.</title>
        <authorList>
            <person name="Carlton J.M."/>
            <person name="Hirt R.P."/>
            <person name="Silva J.C."/>
            <person name="Delcher A.L."/>
            <person name="Schatz M."/>
            <person name="Zhao Q."/>
            <person name="Wortman J.R."/>
            <person name="Bidwell S.L."/>
            <person name="Alsmark U.C.M."/>
            <person name="Besteiro S."/>
            <person name="Sicheritz-Ponten T."/>
            <person name="Noel C.J."/>
            <person name="Dacks J.B."/>
            <person name="Foster P.G."/>
            <person name="Simillion C."/>
            <person name="Van de Peer Y."/>
            <person name="Miranda-Saavedra D."/>
            <person name="Barton G.J."/>
            <person name="Westrop G.D."/>
            <person name="Mueller S."/>
            <person name="Dessi D."/>
            <person name="Fiori P.L."/>
            <person name="Ren Q."/>
            <person name="Paulsen I."/>
            <person name="Zhang H."/>
            <person name="Bastida-Corcuera F.D."/>
            <person name="Simoes-Barbosa A."/>
            <person name="Brown M.T."/>
            <person name="Hayes R.D."/>
            <person name="Mukherjee M."/>
            <person name="Okumura C.Y."/>
            <person name="Schneider R."/>
            <person name="Smith A.J."/>
            <person name="Vanacova S."/>
            <person name="Villalvazo M."/>
            <person name="Haas B.J."/>
            <person name="Pertea M."/>
            <person name="Feldblyum T.V."/>
            <person name="Utterback T.R."/>
            <person name="Shu C.L."/>
            <person name="Osoegawa K."/>
            <person name="de Jong P.J."/>
            <person name="Hrdy I."/>
            <person name="Horvathova L."/>
            <person name="Zubacova Z."/>
            <person name="Dolezal P."/>
            <person name="Malik S.B."/>
            <person name="Logsdon J.M. Jr."/>
            <person name="Henze K."/>
            <person name="Gupta A."/>
            <person name="Wang C.C."/>
            <person name="Dunne R.L."/>
            <person name="Upcroft J.A."/>
            <person name="Upcroft P."/>
            <person name="White O."/>
            <person name="Salzberg S.L."/>
            <person name="Tang P."/>
            <person name="Chiu C.-H."/>
            <person name="Lee Y.-S."/>
            <person name="Embley T.M."/>
            <person name="Coombs G.H."/>
            <person name="Mottram J.C."/>
            <person name="Tachezy J."/>
            <person name="Fraser-Liggett C.M."/>
            <person name="Johnson P.J."/>
        </authorList>
    </citation>
    <scope>NUCLEOTIDE SEQUENCE [LARGE SCALE GENOMIC DNA]</scope>
    <source>
        <strain evidence="3">G3</strain>
    </source>
</reference>
<keyword evidence="1" id="KW-1133">Transmembrane helix</keyword>
<protein>
    <submittedName>
        <fullName evidence="3">Ser/Thr protein phosphatase, putative</fullName>
    </submittedName>
</protein>
<evidence type="ECO:0000313" key="4">
    <source>
        <dbReference type="Proteomes" id="UP000001542"/>
    </source>
</evidence>
<dbReference type="InParanoid" id="A2EPW1"/>
<dbReference type="Pfam" id="PF00149">
    <property type="entry name" value="Metallophos"/>
    <property type="match status" value="1"/>
</dbReference>
<keyword evidence="4" id="KW-1185">Reference proteome</keyword>
<dbReference type="PANTHER" id="PTHR14795">
    <property type="entry name" value="HELICASE RELATED"/>
    <property type="match status" value="1"/>
</dbReference>
<accession>A2EPW1</accession>
<dbReference type="OMA" id="SELQYWS"/>
<dbReference type="OrthoDB" id="27234at2759"/>
<feature type="domain" description="Calcineurin-like phosphoesterase" evidence="2">
    <location>
        <begin position="64"/>
        <end position="271"/>
    </location>
</feature>
<feature type="transmembrane region" description="Helical" evidence="1">
    <location>
        <begin position="12"/>
        <end position="33"/>
    </location>
</feature>
<dbReference type="InterPro" id="IPR004843">
    <property type="entry name" value="Calcineurin-like_PHP"/>
</dbReference>
<dbReference type="AlphaFoldDB" id="A2EPW1"/>
<dbReference type="SMR" id="A2EPW1"/>
<feature type="transmembrane region" description="Helical" evidence="1">
    <location>
        <begin position="568"/>
        <end position="587"/>
    </location>
</feature>
<dbReference type="STRING" id="5722.A2EPW1"/>
<evidence type="ECO:0000259" key="2">
    <source>
        <dbReference type="Pfam" id="PF00149"/>
    </source>
</evidence>
<feature type="transmembrane region" description="Helical" evidence="1">
    <location>
        <begin position="599"/>
        <end position="625"/>
    </location>
</feature>
<dbReference type="SUPFAM" id="SSF56300">
    <property type="entry name" value="Metallo-dependent phosphatases"/>
    <property type="match status" value="1"/>
</dbReference>
<dbReference type="CDD" id="cd07401">
    <property type="entry name" value="MPP_TMEM62_N"/>
    <property type="match status" value="1"/>
</dbReference>
<feature type="transmembrane region" description="Helical" evidence="1">
    <location>
        <begin position="465"/>
        <end position="484"/>
    </location>
</feature>
<dbReference type="InterPro" id="IPR041871">
    <property type="entry name" value="MPP_TMEM62"/>
</dbReference>
<dbReference type="KEGG" id="tva:4763165"/>
<evidence type="ECO:0000313" key="3">
    <source>
        <dbReference type="EMBL" id="EAY05299.1"/>
    </source>
</evidence>
<dbReference type="VEuPathDB" id="TrichDB:TVAGG3_0359760"/>